<gene>
    <name evidence="10" type="ORF">HMPREF9103_00005</name>
</gene>
<dbReference type="SUPFAM" id="SSF51905">
    <property type="entry name" value="FAD/NAD(P)-binding domain"/>
    <property type="match status" value="1"/>
</dbReference>
<dbReference type="Gene3D" id="3.90.700.10">
    <property type="entry name" value="Succinate dehydrogenase/fumarate reductase flavoprotein, catalytic domain"/>
    <property type="match status" value="1"/>
</dbReference>
<evidence type="ECO:0000256" key="5">
    <source>
        <dbReference type="ARBA" id="ARBA00022630"/>
    </source>
</evidence>
<dbReference type="GO" id="GO:0033765">
    <property type="term" value="F:steroid dehydrogenase activity, acting on the CH-CH group of donors"/>
    <property type="evidence" value="ECO:0007669"/>
    <property type="project" value="UniProtKB-ARBA"/>
</dbReference>
<evidence type="ECO:0000256" key="4">
    <source>
        <dbReference type="ARBA" id="ARBA00015872"/>
    </source>
</evidence>
<sequence>MGGFKLIDMKGFLIMVNDQQTQWDATYDVVVLGFGGAGATAARFAADNGATVLLVDAAPEGHEGGNTRYSAQLIGTGENFDGLMSYYKALTAPMHLDESMIETYVRGMMGIRDYVKRYLGEAPVSWKHDSLDYKGPVAPIVEEFPEFPGSDSYDTTTITHNFFDGALWRNLKGQVTKRADKIDVLYETPAKQLIQDPESKTVTGVVIARHGKALRVAAKNGVVLATGGFENNQQNIEDYLGASHLSPLGTLYNKGIGLKLGQQVGADMWHMHNYESLGLLHGMAFAVKPGERARLMIGQQLVSQGRVFVIGDDGSRYFNEAEANRHGHLFNHGQWKVPLNQDHPYLIFDKHQKKQLDQDPIIGQYQPYLDNLIKLNSIDELAKKLQVSAKVLHQTFKRFNKAAEKGKDPEFHRPAKSMVPFGKGALYAVPLVQTMLNTQGGPRRNTNAEVVDSEGQPIPHLYSAGELGGICANQYQGGGNLAECLIFGKITGENAAEEKAVPDQADQAVDTTTTASKSTTKLTSDLAVTKKPDYPTEANQYIGENDDGIGGRVVVRVTLSDDHKLANVEVLEQSESEDVGLKAMAELPKQMVAKNTVDVDSVSGASVSSQALKAAVKDALKKVE</sequence>
<dbReference type="STRING" id="797515.HMPREF9103_00005"/>
<proteinExistence type="predicted"/>
<evidence type="ECO:0000256" key="6">
    <source>
        <dbReference type="ARBA" id="ARBA00022827"/>
    </source>
</evidence>
<dbReference type="GO" id="GO:0010181">
    <property type="term" value="F:FMN binding"/>
    <property type="evidence" value="ECO:0007669"/>
    <property type="project" value="InterPro"/>
</dbReference>
<dbReference type="EMBL" id="AGEY01000002">
    <property type="protein sequence ID" value="EHM01608.1"/>
    <property type="molecule type" value="Genomic_DNA"/>
</dbReference>
<evidence type="ECO:0000259" key="9">
    <source>
        <dbReference type="SMART" id="SM00900"/>
    </source>
</evidence>
<dbReference type="Gene3D" id="3.90.1010.20">
    <property type="match status" value="1"/>
</dbReference>
<dbReference type="InterPro" id="IPR036188">
    <property type="entry name" value="FAD/NAD-bd_sf"/>
</dbReference>
<comment type="caution">
    <text evidence="10">The sequence shown here is derived from an EMBL/GenBank/DDBJ whole genome shotgun (WGS) entry which is preliminary data.</text>
</comment>
<dbReference type="Pfam" id="PF00890">
    <property type="entry name" value="FAD_binding_2"/>
    <property type="match status" value="1"/>
</dbReference>
<evidence type="ECO:0000313" key="10">
    <source>
        <dbReference type="EMBL" id="EHM01608.1"/>
    </source>
</evidence>
<dbReference type="SUPFAM" id="SSF56425">
    <property type="entry name" value="Succinate dehydrogenase/fumarate reductase flavoprotein, catalytic domain"/>
    <property type="match status" value="1"/>
</dbReference>
<feature type="domain" description="FMN-binding" evidence="9">
    <location>
        <begin position="548"/>
        <end position="623"/>
    </location>
</feature>
<evidence type="ECO:0000256" key="2">
    <source>
        <dbReference type="ARBA" id="ARBA00001974"/>
    </source>
</evidence>
<evidence type="ECO:0000313" key="11">
    <source>
        <dbReference type="Proteomes" id="UP000004625"/>
    </source>
</evidence>
<dbReference type="InterPro" id="IPR027477">
    <property type="entry name" value="Succ_DH/fumarate_Rdtase_cat_sf"/>
</dbReference>
<keyword evidence="5" id="KW-0285">Flavoprotein</keyword>
<dbReference type="PANTHER" id="PTHR43400">
    <property type="entry name" value="FUMARATE REDUCTASE"/>
    <property type="match status" value="1"/>
</dbReference>
<comment type="catalytic activity">
    <reaction evidence="8">
        <text>dihydrourocanate + A = urocanate + AH2</text>
        <dbReference type="Rhea" id="RHEA:36059"/>
        <dbReference type="ChEBI" id="CHEBI:13193"/>
        <dbReference type="ChEBI" id="CHEBI:17499"/>
        <dbReference type="ChEBI" id="CHEBI:27247"/>
        <dbReference type="ChEBI" id="CHEBI:72991"/>
        <dbReference type="EC" id="1.3.99.33"/>
    </reaction>
</comment>
<dbReference type="Gene3D" id="3.50.50.60">
    <property type="entry name" value="FAD/NAD(P)-binding domain"/>
    <property type="match status" value="1"/>
</dbReference>
<keyword evidence="6" id="KW-0274">FAD</keyword>
<evidence type="ECO:0000256" key="8">
    <source>
        <dbReference type="ARBA" id="ARBA00049922"/>
    </source>
</evidence>
<dbReference type="SMART" id="SM00900">
    <property type="entry name" value="FMN_bind"/>
    <property type="match status" value="1"/>
</dbReference>
<dbReference type="Pfam" id="PF04205">
    <property type="entry name" value="FMN_bind"/>
    <property type="match status" value="1"/>
</dbReference>
<dbReference type="Proteomes" id="UP000004625">
    <property type="component" value="Unassembled WGS sequence"/>
</dbReference>
<evidence type="ECO:0000256" key="3">
    <source>
        <dbReference type="ARBA" id="ARBA00013137"/>
    </source>
</evidence>
<dbReference type="GO" id="GO:0016020">
    <property type="term" value="C:membrane"/>
    <property type="evidence" value="ECO:0007669"/>
    <property type="project" value="InterPro"/>
</dbReference>
<dbReference type="PANTHER" id="PTHR43400:SF10">
    <property type="entry name" value="3-OXOSTEROID 1-DEHYDROGENASE"/>
    <property type="match status" value="1"/>
</dbReference>
<dbReference type="PATRIC" id="fig|797515.3.peg.4"/>
<dbReference type="InterPro" id="IPR007329">
    <property type="entry name" value="FMN-bd"/>
</dbReference>
<protein>
    <recommendedName>
        <fullName evidence="4">Urocanate reductase</fullName>
        <ecNumber evidence="3">1.3.99.33</ecNumber>
    </recommendedName>
</protein>
<accession>G9ZJV9</accession>
<dbReference type="HOGENOM" id="CLU_011398_3_1_9"/>
<keyword evidence="7" id="KW-0560">Oxidoreductase</keyword>
<evidence type="ECO:0000256" key="1">
    <source>
        <dbReference type="ARBA" id="ARBA00001917"/>
    </source>
</evidence>
<evidence type="ECO:0000256" key="7">
    <source>
        <dbReference type="ARBA" id="ARBA00023002"/>
    </source>
</evidence>
<keyword evidence="11" id="KW-1185">Reference proteome</keyword>
<dbReference type="AlphaFoldDB" id="G9ZJV9"/>
<dbReference type="eggNOG" id="COG3976">
    <property type="taxonomic scope" value="Bacteria"/>
</dbReference>
<name>G9ZJV9_9LACO</name>
<dbReference type="InterPro" id="IPR003953">
    <property type="entry name" value="FAD-dep_OxRdtase_2_FAD-bd"/>
</dbReference>
<organism evidence="10 11">
    <name type="scientific">Lentilactobacillus parafarraginis F0439</name>
    <dbReference type="NCBI Taxonomy" id="797515"/>
    <lineage>
        <taxon>Bacteria</taxon>
        <taxon>Bacillati</taxon>
        <taxon>Bacillota</taxon>
        <taxon>Bacilli</taxon>
        <taxon>Lactobacillales</taxon>
        <taxon>Lactobacillaceae</taxon>
        <taxon>Lentilactobacillus</taxon>
    </lineage>
</organism>
<dbReference type="EC" id="1.3.99.33" evidence="3"/>
<comment type="cofactor">
    <cofactor evidence="2">
        <name>FAD</name>
        <dbReference type="ChEBI" id="CHEBI:57692"/>
    </cofactor>
</comment>
<reference evidence="10 11" key="1">
    <citation type="submission" date="2011-09" db="EMBL/GenBank/DDBJ databases">
        <authorList>
            <person name="Weinstock G."/>
            <person name="Sodergren E."/>
            <person name="Clifton S."/>
            <person name="Fulton L."/>
            <person name="Fulton B."/>
            <person name="Courtney L."/>
            <person name="Fronick C."/>
            <person name="Harrison M."/>
            <person name="Strong C."/>
            <person name="Farmer C."/>
            <person name="Delahaunty K."/>
            <person name="Markovic C."/>
            <person name="Hall O."/>
            <person name="Minx P."/>
            <person name="Tomlinson C."/>
            <person name="Mitreva M."/>
            <person name="Hou S."/>
            <person name="Chen J."/>
            <person name="Wollam A."/>
            <person name="Pepin K.H."/>
            <person name="Johnson M."/>
            <person name="Bhonagiri V."/>
            <person name="Zhang X."/>
            <person name="Suruliraj S."/>
            <person name="Warren W."/>
            <person name="Chinwalla A."/>
            <person name="Mardis E.R."/>
            <person name="Wilson R.K."/>
        </authorList>
    </citation>
    <scope>NUCLEOTIDE SEQUENCE [LARGE SCALE GENOMIC DNA]</scope>
    <source>
        <strain evidence="10 11">F0439</strain>
    </source>
</reference>
<dbReference type="InterPro" id="IPR050315">
    <property type="entry name" value="FAD-oxidoreductase_2"/>
</dbReference>
<dbReference type="eggNOG" id="COG1053">
    <property type="taxonomic scope" value="Bacteria"/>
</dbReference>
<comment type="cofactor">
    <cofactor evidence="1">
        <name>FMN</name>
        <dbReference type="ChEBI" id="CHEBI:58210"/>
    </cofactor>
</comment>